<dbReference type="Proteomes" id="UP001347796">
    <property type="component" value="Unassembled WGS sequence"/>
</dbReference>
<evidence type="ECO:0000256" key="11">
    <source>
        <dbReference type="ARBA" id="ARBA00022946"/>
    </source>
</evidence>
<evidence type="ECO:0000256" key="21">
    <source>
        <dbReference type="SAM" id="Phobius"/>
    </source>
</evidence>
<evidence type="ECO:0000256" key="18">
    <source>
        <dbReference type="PROSITE-ProRule" id="PRU01094"/>
    </source>
</evidence>
<evidence type="ECO:0000256" key="1">
    <source>
        <dbReference type="ARBA" id="ARBA00004434"/>
    </source>
</evidence>
<dbReference type="EMBL" id="JAZGQO010000009">
    <property type="protein sequence ID" value="KAK6177933.1"/>
    <property type="molecule type" value="Genomic_DNA"/>
</dbReference>
<evidence type="ECO:0000256" key="9">
    <source>
        <dbReference type="ARBA" id="ARBA00022792"/>
    </source>
</evidence>
<keyword evidence="10" id="KW-0106">Calcium</keyword>
<protein>
    <recommendedName>
        <fullName evidence="3">Mitochondrial proton/calcium exchanger protein</fullName>
    </recommendedName>
    <alternativeName>
        <fullName evidence="17">Leucine zipper-EF-hand-containing transmembrane protein 1</fullName>
    </alternativeName>
</protein>
<keyword evidence="16 21" id="KW-0472">Membrane</keyword>
<evidence type="ECO:0000256" key="17">
    <source>
        <dbReference type="ARBA" id="ARBA00031360"/>
    </source>
</evidence>
<organism evidence="24 25">
    <name type="scientific">Patella caerulea</name>
    <name type="common">Rayed Mediterranean limpet</name>
    <dbReference type="NCBI Taxonomy" id="87958"/>
    <lineage>
        <taxon>Eukaryota</taxon>
        <taxon>Metazoa</taxon>
        <taxon>Spiralia</taxon>
        <taxon>Lophotrochozoa</taxon>
        <taxon>Mollusca</taxon>
        <taxon>Gastropoda</taxon>
        <taxon>Patellogastropoda</taxon>
        <taxon>Patelloidea</taxon>
        <taxon>Patellidae</taxon>
        <taxon>Patella</taxon>
    </lineage>
</organism>
<evidence type="ECO:0000256" key="16">
    <source>
        <dbReference type="ARBA" id="ARBA00023136"/>
    </source>
</evidence>
<evidence type="ECO:0000259" key="22">
    <source>
        <dbReference type="PROSITE" id="PS50222"/>
    </source>
</evidence>
<dbReference type="GO" id="GO:0015297">
    <property type="term" value="F:antiporter activity"/>
    <property type="evidence" value="ECO:0007669"/>
    <property type="project" value="UniProtKB-KW"/>
</dbReference>
<evidence type="ECO:0000256" key="2">
    <source>
        <dbReference type="ARBA" id="ARBA00009584"/>
    </source>
</evidence>
<keyword evidence="25" id="KW-1185">Reference proteome</keyword>
<evidence type="ECO:0000256" key="12">
    <source>
        <dbReference type="ARBA" id="ARBA00022989"/>
    </source>
</evidence>
<feature type="domain" description="EF-hand" evidence="22">
    <location>
        <begin position="691"/>
        <end position="726"/>
    </location>
</feature>
<dbReference type="Pfam" id="PF26561">
    <property type="entry name" value="LETM1_C"/>
    <property type="match status" value="1"/>
</dbReference>
<dbReference type="GO" id="GO:0005743">
    <property type="term" value="C:mitochondrial inner membrane"/>
    <property type="evidence" value="ECO:0007669"/>
    <property type="project" value="UniProtKB-SubCell"/>
</dbReference>
<dbReference type="AlphaFoldDB" id="A0AAN8JKZ2"/>
<evidence type="ECO:0000256" key="3">
    <source>
        <dbReference type="ARBA" id="ARBA00020557"/>
    </source>
</evidence>
<dbReference type="PANTHER" id="PTHR14009">
    <property type="entry name" value="LEUCINE ZIPPER-EF-HAND CONTAINING TRANSMEMBRANE PROTEIN"/>
    <property type="match status" value="1"/>
</dbReference>
<evidence type="ECO:0000256" key="10">
    <source>
        <dbReference type="ARBA" id="ARBA00022837"/>
    </source>
</evidence>
<evidence type="ECO:0000256" key="14">
    <source>
        <dbReference type="ARBA" id="ARBA00023065"/>
    </source>
</evidence>
<proteinExistence type="inferred from homology"/>
<keyword evidence="11" id="KW-0809">Transit peptide</keyword>
<keyword evidence="15 18" id="KW-0496">Mitochondrion</keyword>
<evidence type="ECO:0000256" key="15">
    <source>
        <dbReference type="ARBA" id="ARBA00023128"/>
    </source>
</evidence>
<keyword evidence="9" id="KW-0999">Mitochondrion inner membrane</keyword>
<evidence type="ECO:0000313" key="24">
    <source>
        <dbReference type="EMBL" id="KAK6177933.1"/>
    </source>
</evidence>
<dbReference type="GO" id="GO:0043022">
    <property type="term" value="F:ribosome binding"/>
    <property type="evidence" value="ECO:0007669"/>
    <property type="project" value="InterPro"/>
</dbReference>
<dbReference type="SUPFAM" id="SSF47473">
    <property type="entry name" value="EF-hand"/>
    <property type="match status" value="1"/>
</dbReference>
<keyword evidence="7 21" id="KW-0812">Transmembrane</keyword>
<evidence type="ECO:0000256" key="5">
    <source>
        <dbReference type="ARBA" id="ARBA00022449"/>
    </source>
</evidence>
<keyword evidence="13 19" id="KW-0175">Coiled coil</keyword>
<evidence type="ECO:0000256" key="13">
    <source>
        <dbReference type="ARBA" id="ARBA00023054"/>
    </source>
</evidence>
<dbReference type="InterPro" id="IPR059005">
    <property type="entry name" value="LETM1_C"/>
</dbReference>
<feature type="coiled-coil region" evidence="19">
    <location>
        <begin position="469"/>
        <end position="516"/>
    </location>
</feature>
<dbReference type="InterPro" id="IPR033122">
    <property type="entry name" value="LETM1-like_RBD"/>
</dbReference>
<evidence type="ECO:0000256" key="8">
    <source>
        <dbReference type="ARBA" id="ARBA00022723"/>
    </source>
</evidence>
<sequence>MSYRVLSCTIPRIKPGGVLVSPKLPSCVCICHRSYQSAVLKDGGHFGTWSRRIKLQKLTNQIQPTASYSQLSINHHQKDSYYKSKYLLGPNPALVYDFTNSNLMNQLIFRNISSSNLLFKDESNVEKSVKRLKEQSSELKDDIEKETNVVVKKSLWQRFLAELKHYYNGFRLLFIDVKISCRLLYLLLNGKTLSRRENKQLVRTVADLFRLVPFLVFLVVPFMEFLLPVAVKLFPNMLPSTFAEENKEQEKLKKQLKVKLEMAKFLQDTVHESALQGKKPSKLAEEFRSFVDNIRNKGIQTSTKDIVQFSKLFEDTITLDNLSRRQLQALCRVLNITPIGTDAMLRFQLSMRLRKLKADDKMIVKESIETLTMSELQAACRARGMRALGLSEARLKNQLQQWLDLHLNEKIPTSLLLLSRALYLPENLSTTEQLKATISSLPESTTSETIVKVAELSGVKIDNKVKLDLIQHEEEVIQKERQEKTKEEQEQLQKVREEAEAVAAEKQMEAKEILQDDALDIKPALKEALTDVVPDLEDIASKEITSKDLEEIESALEDIAEQKRLDINNEELRDLKEEVSEYKEDLEDLKAIMVATGGVNEIQESKAAKRLAKRVDSMIKKMDGMTEKLYLEKEKFQEEIEVREVKMKRSSEIREDEELMEKYQKDINEDKANIISINEMVLALKRLQKVPDETRLQQIVEVLDEDRDGNIDISLVLKVIEQLGRENVKIAPSQLSEVIELIKQEEEFHEQEKLQEKQEKEQKQQQEAQGQ</sequence>
<feature type="coiled-coil region" evidence="19">
    <location>
        <begin position="122"/>
        <end position="149"/>
    </location>
</feature>
<dbReference type="GO" id="GO:0030003">
    <property type="term" value="P:intracellular monoatomic cation homeostasis"/>
    <property type="evidence" value="ECO:0007669"/>
    <property type="project" value="TreeGrafter"/>
</dbReference>
<name>A0AAN8JKZ2_PATCE</name>
<dbReference type="Gene3D" id="1.10.238.10">
    <property type="entry name" value="EF-hand"/>
    <property type="match status" value="1"/>
</dbReference>
<keyword evidence="6" id="KW-0109">Calcium transport</keyword>
<evidence type="ECO:0000256" key="6">
    <source>
        <dbReference type="ARBA" id="ARBA00022568"/>
    </source>
</evidence>
<keyword evidence="8" id="KW-0479">Metal-binding</keyword>
<dbReference type="PANTHER" id="PTHR14009:SF1">
    <property type="entry name" value="MITOCHONDRIAL PROTON_CALCIUM EXCHANGER PROTEIN"/>
    <property type="match status" value="1"/>
</dbReference>
<gene>
    <name evidence="24" type="ORF">SNE40_012795</name>
</gene>
<comment type="subcellular location">
    <subcellularLocation>
        <location evidence="1">Mitochondrion inner membrane</location>
        <topology evidence="1">Single-pass membrane protein</topology>
    </subcellularLocation>
</comment>
<evidence type="ECO:0000256" key="4">
    <source>
        <dbReference type="ARBA" id="ARBA00022448"/>
    </source>
</evidence>
<keyword evidence="12 21" id="KW-1133">Transmembrane helix</keyword>
<keyword evidence="5" id="KW-0050">Antiport</keyword>
<keyword evidence="14" id="KW-0406">Ion transport</keyword>
<feature type="region of interest" description="Disordered" evidence="20">
    <location>
        <begin position="750"/>
        <end position="771"/>
    </location>
</feature>
<dbReference type="InterPro" id="IPR044202">
    <property type="entry name" value="LETM1/MDM38-like"/>
</dbReference>
<dbReference type="PROSITE" id="PS51758">
    <property type="entry name" value="LETM1_RBD"/>
    <property type="match status" value="1"/>
</dbReference>
<comment type="similarity">
    <text evidence="2">Belongs to the LETM1 family.</text>
</comment>
<keyword evidence="4" id="KW-0813">Transport</keyword>
<feature type="domain" description="Letm1 RBD" evidence="23">
    <location>
        <begin position="254"/>
        <end position="538"/>
    </location>
</feature>
<dbReference type="Pfam" id="PF07766">
    <property type="entry name" value="LETM1_RBD"/>
    <property type="match status" value="1"/>
</dbReference>
<accession>A0AAN8JKZ2</accession>
<feature type="compositionally biased region" description="Basic and acidic residues" evidence="20">
    <location>
        <begin position="750"/>
        <end position="764"/>
    </location>
</feature>
<evidence type="ECO:0000256" key="7">
    <source>
        <dbReference type="ARBA" id="ARBA00022692"/>
    </source>
</evidence>
<dbReference type="GO" id="GO:0005509">
    <property type="term" value="F:calcium ion binding"/>
    <property type="evidence" value="ECO:0007669"/>
    <property type="project" value="InterPro"/>
</dbReference>
<comment type="caution">
    <text evidence="24">The sequence shown here is derived from an EMBL/GenBank/DDBJ whole genome shotgun (WGS) entry which is preliminary data.</text>
</comment>
<evidence type="ECO:0000313" key="25">
    <source>
        <dbReference type="Proteomes" id="UP001347796"/>
    </source>
</evidence>
<evidence type="ECO:0000259" key="23">
    <source>
        <dbReference type="PROSITE" id="PS51758"/>
    </source>
</evidence>
<evidence type="ECO:0000256" key="19">
    <source>
        <dbReference type="SAM" id="Coils"/>
    </source>
</evidence>
<evidence type="ECO:0000256" key="20">
    <source>
        <dbReference type="SAM" id="MobiDB-lite"/>
    </source>
</evidence>
<reference evidence="24 25" key="1">
    <citation type="submission" date="2024-01" db="EMBL/GenBank/DDBJ databases">
        <title>The genome of the rayed Mediterranean limpet Patella caerulea (Linnaeus, 1758).</title>
        <authorList>
            <person name="Anh-Thu Weber A."/>
            <person name="Halstead-Nussloch G."/>
        </authorList>
    </citation>
    <scope>NUCLEOTIDE SEQUENCE [LARGE SCALE GENOMIC DNA]</scope>
    <source>
        <strain evidence="24">AATW-2023a</strain>
        <tissue evidence="24">Whole specimen</tissue>
    </source>
</reference>
<dbReference type="InterPro" id="IPR011992">
    <property type="entry name" value="EF-hand-dom_pair"/>
</dbReference>
<feature type="transmembrane region" description="Helical" evidence="21">
    <location>
        <begin position="208"/>
        <end position="231"/>
    </location>
</feature>
<feature type="coiled-coil region" evidence="19">
    <location>
        <begin position="542"/>
        <end position="592"/>
    </location>
</feature>
<dbReference type="PROSITE" id="PS50222">
    <property type="entry name" value="EF_HAND_2"/>
    <property type="match status" value="1"/>
</dbReference>
<dbReference type="InterPro" id="IPR002048">
    <property type="entry name" value="EF_hand_dom"/>
</dbReference>